<dbReference type="GO" id="GO:0016787">
    <property type="term" value="F:hydrolase activity"/>
    <property type="evidence" value="ECO:0007669"/>
    <property type="project" value="InterPro"/>
</dbReference>
<name>A0A0S1MIK0_PHAPC</name>
<dbReference type="InterPro" id="IPR002925">
    <property type="entry name" value="Dienelactn_hydro"/>
</dbReference>
<protein>
    <recommendedName>
        <fullName evidence="1">Dienelactone hydrolase domain-containing protein</fullName>
    </recommendedName>
</protein>
<dbReference type="PANTHER" id="PTHR17630:SF44">
    <property type="entry name" value="PROTEIN AIM2"/>
    <property type="match status" value="1"/>
</dbReference>
<dbReference type="Pfam" id="PF01738">
    <property type="entry name" value="DLH"/>
    <property type="match status" value="1"/>
</dbReference>
<dbReference type="AlphaFoldDB" id="A0A0S1MIK0"/>
<organism evidence="2">
    <name type="scientific">Phakopsora pachyrhizi</name>
    <name type="common">Asian soybean rust disease fungus</name>
    <dbReference type="NCBI Taxonomy" id="170000"/>
    <lineage>
        <taxon>Eukaryota</taxon>
        <taxon>Fungi</taxon>
        <taxon>Dikarya</taxon>
        <taxon>Basidiomycota</taxon>
        <taxon>Pucciniomycotina</taxon>
        <taxon>Pucciniomycetes</taxon>
        <taxon>Pucciniales</taxon>
        <taxon>Phakopsoraceae</taxon>
        <taxon>Phakopsora</taxon>
    </lineage>
</organism>
<dbReference type="Gene3D" id="3.40.50.1820">
    <property type="entry name" value="alpha/beta hydrolase"/>
    <property type="match status" value="1"/>
</dbReference>
<evidence type="ECO:0000313" key="2">
    <source>
        <dbReference type="EMBL" id="ALL40711.1"/>
    </source>
</evidence>
<evidence type="ECO:0000259" key="1">
    <source>
        <dbReference type="Pfam" id="PF01738"/>
    </source>
</evidence>
<feature type="domain" description="Dienelactone hydrolase" evidence="1">
    <location>
        <begin position="27"/>
        <end position="247"/>
    </location>
</feature>
<accession>A0A0S1MIK0</accession>
<proteinExistence type="evidence at transcript level"/>
<sequence>MSCDDCISVFLHEGKPSGTFSQIDDIKVYVSKPSDSQSDSQKAILIFPDVYGVELKNTQLISDRLAEEVGVTSYLIDYLVDPAPEPGTQPDFSLPDWLKGHGPELVIPKIERVINHLKSNGTNQFAAIGFCFGGKYIFRYAQENKIKVGAVSHPSLLKNPEDIKDLLEKSNVPMLINSCEVDQRFPIDFQKVTDEILGDGKYKPGYKRNYYPGATHGFGCRADLSKPSEKEAFDKSFVETVNWFKTHL</sequence>
<dbReference type="SUPFAM" id="SSF53474">
    <property type="entry name" value="alpha/beta-Hydrolases"/>
    <property type="match status" value="1"/>
</dbReference>
<dbReference type="PANTHER" id="PTHR17630">
    <property type="entry name" value="DIENELACTONE HYDROLASE"/>
    <property type="match status" value="1"/>
</dbReference>
<reference evidence="2" key="1">
    <citation type="submission" date="2015-07" db="EMBL/GenBank/DDBJ databases">
        <title>Elucidating the P. pachyrhizi secretome and potential effectors.</title>
        <authorList>
            <person name="de Carvalho M.C.C.G."/>
            <person name="Nascimento L.C."/>
            <person name="Darben L.M."/>
            <person name="Polizel-Podanosqui A.M."/>
            <person name="Lopes-Caitar V.S."/>
            <person name="Rocha C.S."/>
            <person name="Qi M."/>
            <person name="Carazolle M."/>
            <person name="Kuwahara M.K."/>
            <person name="Pereira G.A.G."/>
            <person name="Abdelnoor R.V."/>
            <person name="Whitham S.A."/>
            <person name="Marcelino-Guimaraes F.C."/>
        </authorList>
    </citation>
    <scope>NUCLEOTIDE SEQUENCE</scope>
</reference>
<dbReference type="EMBL" id="KT246620">
    <property type="protein sequence ID" value="ALL40711.1"/>
    <property type="molecule type" value="mRNA"/>
</dbReference>
<dbReference type="InterPro" id="IPR029058">
    <property type="entry name" value="AB_hydrolase_fold"/>
</dbReference>